<gene>
    <name evidence="2" type="ORF">SAMN05216481_104287</name>
</gene>
<evidence type="ECO:0000313" key="2">
    <source>
        <dbReference type="EMBL" id="SEQ16965.1"/>
    </source>
</evidence>
<dbReference type="STRING" id="403935.SAMN05216481_104287"/>
<dbReference type="AlphaFoldDB" id="A0A1H9DU51"/>
<feature type="transmembrane region" description="Helical" evidence="1">
    <location>
        <begin position="174"/>
        <end position="197"/>
    </location>
</feature>
<dbReference type="EMBL" id="FOET01000004">
    <property type="protein sequence ID" value="SEQ16965.1"/>
    <property type="molecule type" value="Genomic_DNA"/>
</dbReference>
<feature type="transmembrane region" description="Helical" evidence="1">
    <location>
        <begin position="58"/>
        <end position="81"/>
    </location>
</feature>
<name>A0A1H9DU51_9ACTN</name>
<reference evidence="2 3" key="1">
    <citation type="submission" date="2016-10" db="EMBL/GenBank/DDBJ databases">
        <authorList>
            <person name="de Groot N.N."/>
        </authorList>
    </citation>
    <scope>NUCLEOTIDE SEQUENCE [LARGE SCALE GENOMIC DNA]</scope>
    <source>
        <strain evidence="2 3">CGMCC 4.3519</strain>
    </source>
</reference>
<feature type="transmembrane region" description="Helical" evidence="1">
    <location>
        <begin position="145"/>
        <end position="162"/>
    </location>
</feature>
<evidence type="ECO:0000256" key="1">
    <source>
        <dbReference type="SAM" id="Phobius"/>
    </source>
</evidence>
<evidence type="ECO:0000313" key="3">
    <source>
        <dbReference type="Proteomes" id="UP000199055"/>
    </source>
</evidence>
<proteinExistence type="predicted"/>
<accession>A0A1H9DU51</accession>
<keyword evidence="1" id="KW-0812">Transmembrane</keyword>
<feature type="transmembrane region" description="Helical" evidence="1">
    <location>
        <begin position="217"/>
        <end position="239"/>
    </location>
</feature>
<keyword evidence="1" id="KW-1133">Transmembrane helix</keyword>
<keyword evidence="1" id="KW-0472">Membrane</keyword>
<feature type="transmembrane region" description="Helical" evidence="1">
    <location>
        <begin position="21"/>
        <end position="46"/>
    </location>
</feature>
<feature type="transmembrane region" description="Helical" evidence="1">
    <location>
        <begin position="107"/>
        <end position="133"/>
    </location>
</feature>
<organism evidence="2 3">
    <name type="scientific">Streptomyces radiopugnans</name>
    <dbReference type="NCBI Taxonomy" id="403935"/>
    <lineage>
        <taxon>Bacteria</taxon>
        <taxon>Bacillati</taxon>
        <taxon>Actinomycetota</taxon>
        <taxon>Actinomycetes</taxon>
        <taxon>Kitasatosporales</taxon>
        <taxon>Streptomycetaceae</taxon>
        <taxon>Streptomyces</taxon>
    </lineage>
</organism>
<keyword evidence="3" id="KW-1185">Reference proteome</keyword>
<sequence>MRNTPFTAALRSEWLKVRTTPSLMGGLSAVLIATVGVGVLVTAFLGDAESDNPGFEPVSFSFFGLNFGQVAVICFGVLAVAGEYGHGTIRLSLTAVPRRETFHGAKLAAVGGLALAVGLPAGLAAVAVGQMLLGEHGAGLGDPGVLRAGFGCGIYLALLALLSAGTATAVRSTAVAVGLLVPPAFLISPVVGEEAWFLPDRAGQQVLHPVPEGPLDAWGGMAVMAAWTVAALCAGLAVLRRRDA</sequence>
<dbReference type="Proteomes" id="UP000199055">
    <property type="component" value="Unassembled WGS sequence"/>
</dbReference>
<protein>
    <submittedName>
        <fullName evidence="2">ABC-type transport system involved in multi-copper enzyme maturation, permease component</fullName>
    </submittedName>
</protein>
<dbReference type="RefSeq" id="WP_093658350.1">
    <property type="nucleotide sequence ID" value="NZ_FOET01000004.1"/>
</dbReference>